<dbReference type="Gene3D" id="3.40.630.30">
    <property type="match status" value="1"/>
</dbReference>
<gene>
    <name evidence="2" type="ORF">CXR34_04845</name>
</gene>
<keyword evidence="2" id="KW-0808">Transferase</keyword>
<accession>A0A2K9D5B4</accession>
<dbReference type="Proteomes" id="UP000233276">
    <property type="component" value="Chromosome"/>
</dbReference>
<dbReference type="AlphaFoldDB" id="A0A2K9D5B4"/>
<dbReference type="PANTHER" id="PTHR13170:SF16">
    <property type="entry name" value="PROTEIN O-GLCNACASE"/>
    <property type="match status" value="1"/>
</dbReference>
<proteinExistence type="predicted"/>
<reference evidence="2 3" key="1">
    <citation type="submission" date="2017-12" db="EMBL/GenBank/DDBJ databases">
        <title>Isolation and characterization of estrogens degradatiion strain Microbacterium hominis SJTG1.</title>
        <authorList>
            <person name="Xiong W."/>
            <person name="Yin C."/>
            <person name="Zheng D."/>
            <person name="Liang R."/>
        </authorList>
    </citation>
    <scope>NUCLEOTIDE SEQUENCE [LARGE SCALE GENOMIC DNA]</scope>
    <source>
        <strain evidence="2 3">SJTG1</strain>
    </source>
</reference>
<evidence type="ECO:0000259" key="1">
    <source>
        <dbReference type="PROSITE" id="PS51186"/>
    </source>
</evidence>
<dbReference type="InterPro" id="IPR051822">
    <property type="entry name" value="Glycosyl_Hydrolase_84"/>
</dbReference>
<dbReference type="InterPro" id="IPR016181">
    <property type="entry name" value="Acyl_CoA_acyltransferase"/>
</dbReference>
<feature type="domain" description="N-acetyltransferase" evidence="1">
    <location>
        <begin position="65"/>
        <end position="203"/>
    </location>
</feature>
<dbReference type="SUPFAM" id="SSF55729">
    <property type="entry name" value="Acyl-CoA N-acyltransferases (Nat)"/>
    <property type="match status" value="1"/>
</dbReference>
<organism evidence="2 3">
    <name type="scientific">Microbacterium hominis</name>
    <dbReference type="NCBI Taxonomy" id="162426"/>
    <lineage>
        <taxon>Bacteria</taxon>
        <taxon>Bacillati</taxon>
        <taxon>Actinomycetota</taxon>
        <taxon>Actinomycetes</taxon>
        <taxon>Micrococcales</taxon>
        <taxon>Microbacteriaceae</taxon>
        <taxon>Microbacterium</taxon>
    </lineage>
</organism>
<dbReference type="PROSITE" id="PS51186">
    <property type="entry name" value="GNAT"/>
    <property type="match status" value="1"/>
</dbReference>
<dbReference type="CDD" id="cd04301">
    <property type="entry name" value="NAT_SF"/>
    <property type="match status" value="1"/>
</dbReference>
<dbReference type="EMBL" id="CP025299">
    <property type="protein sequence ID" value="AUG28865.1"/>
    <property type="molecule type" value="Genomic_DNA"/>
</dbReference>
<dbReference type="GO" id="GO:0016747">
    <property type="term" value="F:acyltransferase activity, transferring groups other than amino-acyl groups"/>
    <property type="evidence" value="ECO:0007669"/>
    <property type="project" value="InterPro"/>
</dbReference>
<dbReference type="Pfam" id="PF00583">
    <property type="entry name" value="Acetyltransf_1"/>
    <property type="match status" value="1"/>
</dbReference>
<dbReference type="InterPro" id="IPR000182">
    <property type="entry name" value="GNAT_dom"/>
</dbReference>
<name>A0A2K9D5B4_9MICO</name>
<dbReference type="KEGG" id="mhos:CXR34_04845"/>
<protein>
    <submittedName>
        <fullName evidence="2">GNAT family N-acetyltransferase</fullName>
    </submittedName>
</protein>
<evidence type="ECO:0000313" key="2">
    <source>
        <dbReference type="EMBL" id="AUG28865.1"/>
    </source>
</evidence>
<dbReference type="PANTHER" id="PTHR13170">
    <property type="entry name" value="O-GLCNACASE"/>
    <property type="match status" value="1"/>
</dbReference>
<dbReference type="RefSeq" id="WP_101305765.1">
    <property type="nucleotide sequence ID" value="NZ_CP025299.1"/>
</dbReference>
<evidence type="ECO:0000313" key="3">
    <source>
        <dbReference type="Proteomes" id="UP000233276"/>
    </source>
</evidence>
<sequence>MPHLRPFRAGDEAALAEVCLRTADAGADGTGILDDDDIWGAVFVLPYAARHPGLAFVVETDDGRVAGYIVGTDDTDAFEEWFRSEWWPRVGSRWPRRAAGGEEGEGTRQDAVLAYADSRRPGAEPYAATHPAHLHIDLLPELQGQGWGRRLIAALVDALRARGVAGLHLVAAGGNAGAIAFYERIGFSRLDGPTDVAAFGLVL</sequence>